<dbReference type="SUPFAM" id="SSF56053">
    <property type="entry name" value="Ribosomal protein L6"/>
    <property type="match status" value="2"/>
</dbReference>
<dbReference type="STRING" id="984486.A0A1E3QLK0"/>
<sequence>MFPGMSCTVQDLTQPKTTRLGKESLTLSKKVTIKGPRGELSLIGPDFLKVEVEDSVIRVSVQDEDIKTQKTFWGTFRKLISNNTVGCFEGHKSMLKLVGTGYRAFLEEKDGKPWVVLKVGASINQGLPVPEGVVATVPVPNRVFLEGNDLQVVKQYAAKLRAFRKPEPYKGKGIYVDDETIKIKDKKVK</sequence>
<dbReference type="Gene3D" id="3.90.930.12">
    <property type="entry name" value="Ribosomal protein L6, alpha-beta domain"/>
    <property type="match status" value="2"/>
</dbReference>
<reference evidence="7" key="1">
    <citation type="submission" date="2016-05" db="EMBL/GenBank/DDBJ databases">
        <title>Comparative genomics of biotechnologically important yeasts.</title>
        <authorList>
            <consortium name="DOE Joint Genome Institute"/>
            <person name="Riley R."/>
            <person name="Haridas S."/>
            <person name="Wolfe K.H."/>
            <person name="Lopes M.R."/>
            <person name="Hittinger C.T."/>
            <person name="Goker M."/>
            <person name="Salamov A."/>
            <person name="Wisecaver J."/>
            <person name="Long T.M."/>
            <person name="Aerts A.L."/>
            <person name="Barry K."/>
            <person name="Choi C."/>
            <person name="Clum A."/>
            <person name="Coughlan A.Y."/>
            <person name="Deshpande S."/>
            <person name="Douglass A.P."/>
            <person name="Hanson S.J."/>
            <person name="Klenk H.-P."/>
            <person name="Labutti K."/>
            <person name="Lapidus A."/>
            <person name="Lindquist E."/>
            <person name="Lipzen A."/>
            <person name="Meier-Kolthoff J.P."/>
            <person name="Ohm R.A."/>
            <person name="Otillar R.P."/>
            <person name="Pangilinan J."/>
            <person name="Peng Y."/>
            <person name="Rokas A."/>
            <person name="Rosa C.A."/>
            <person name="Scheuner C."/>
            <person name="Sibirny A.A."/>
            <person name="Slot J.C."/>
            <person name="Stielow J.B."/>
            <person name="Sun H."/>
            <person name="Kurtzman C.P."/>
            <person name="Blackwell M."/>
            <person name="Grigoriev I.V."/>
            <person name="Jeffries T.W."/>
        </authorList>
    </citation>
    <scope>NUCLEOTIDE SEQUENCE [LARGE SCALE GENOMIC DNA]</scope>
    <source>
        <strain evidence="7">NRRL Y-12698</strain>
    </source>
</reference>
<comment type="similarity">
    <text evidence="1 4">Belongs to the universal ribosomal protein uL6 family.</text>
</comment>
<dbReference type="PRINTS" id="PR00059">
    <property type="entry name" value="RIBOSOMALL6"/>
</dbReference>
<dbReference type="PIRSF" id="PIRSF002162">
    <property type="entry name" value="Ribosomal_L6"/>
    <property type="match status" value="1"/>
</dbReference>
<gene>
    <name evidence="6" type="ORF">BABINDRAFT_162784</name>
</gene>
<name>A0A1E3QLK0_9ASCO</name>
<dbReference type="InterPro" id="IPR020040">
    <property type="entry name" value="Ribosomal_uL6_a/b-dom"/>
</dbReference>
<keyword evidence="7" id="KW-1185">Reference proteome</keyword>
<dbReference type="InterPro" id="IPR036789">
    <property type="entry name" value="Ribosomal_uL6-like_a/b-dom_sf"/>
</dbReference>
<evidence type="ECO:0000256" key="4">
    <source>
        <dbReference type="RuleBase" id="RU003869"/>
    </source>
</evidence>
<accession>A0A1E3QLK0</accession>
<evidence type="ECO:0000313" key="6">
    <source>
        <dbReference type="EMBL" id="ODQ78579.1"/>
    </source>
</evidence>
<dbReference type="InterPro" id="IPR019906">
    <property type="entry name" value="Ribosomal_uL6_bac-type"/>
</dbReference>
<dbReference type="InterPro" id="IPR002358">
    <property type="entry name" value="Ribosomal_uL6_CS"/>
</dbReference>
<proteinExistence type="inferred from homology"/>
<dbReference type="GO" id="GO:0006412">
    <property type="term" value="P:translation"/>
    <property type="evidence" value="ECO:0007669"/>
    <property type="project" value="InterPro"/>
</dbReference>
<feature type="domain" description="Large ribosomal subunit protein uL6 alpha-beta" evidence="5">
    <location>
        <begin position="115"/>
        <end position="174"/>
    </location>
</feature>
<dbReference type="PROSITE" id="PS00525">
    <property type="entry name" value="RIBOSOMAL_L6_1"/>
    <property type="match status" value="1"/>
</dbReference>
<organism evidence="6 7">
    <name type="scientific">Babjeviella inositovora NRRL Y-12698</name>
    <dbReference type="NCBI Taxonomy" id="984486"/>
    <lineage>
        <taxon>Eukaryota</taxon>
        <taxon>Fungi</taxon>
        <taxon>Dikarya</taxon>
        <taxon>Ascomycota</taxon>
        <taxon>Saccharomycotina</taxon>
        <taxon>Pichiomycetes</taxon>
        <taxon>Serinales incertae sedis</taxon>
        <taxon>Babjeviella</taxon>
    </lineage>
</organism>
<dbReference type="PANTHER" id="PTHR11655">
    <property type="entry name" value="60S/50S RIBOSOMAL PROTEIN L6/L9"/>
    <property type="match status" value="1"/>
</dbReference>
<protein>
    <recommendedName>
        <fullName evidence="5">Large ribosomal subunit protein uL6 alpha-beta domain-containing protein</fullName>
    </recommendedName>
</protein>
<dbReference type="GeneID" id="30147390"/>
<keyword evidence="3 4" id="KW-0687">Ribonucleoprotein</keyword>
<dbReference type="RefSeq" id="XP_018983907.1">
    <property type="nucleotide sequence ID" value="XM_019129537.1"/>
</dbReference>
<evidence type="ECO:0000256" key="3">
    <source>
        <dbReference type="ARBA" id="ARBA00023274"/>
    </source>
</evidence>
<keyword evidence="2 4" id="KW-0689">Ribosomal protein</keyword>
<dbReference type="Pfam" id="PF00347">
    <property type="entry name" value="Ribosomal_L6"/>
    <property type="match status" value="2"/>
</dbReference>
<dbReference type="PANTHER" id="PTHR11655:SF14">
    <property type="entry name" value="LARGE RIBOSOMAL SUBUNIT PROTEIN UL6M"/>
    <property type="match status" value="1"/>
</dbReference>
<dbReference type="InterPro" id="IPR000702">
    <property type="entry name" value="Ribosomal_uL6-like"/>
</dbReference>
<evidence type="ECO:0000256" key="2">
    <source>
        <dbReference type="ARBA" id="ARBA00022980"/>
    </source>
</evidence>
<dbReference type="EMBL" id="KV454435">
    <property type="protein sequence ID" value="ODQ78579.1"/>
    <property type="molecule type" value="Genomic_DNA"/>
</dbReference>
<feature type="domain" description="Large ribosomal subunit protein uL6 alpha-beta" evidence="5">
    <location>
        <begin position="29"/>
        <end position="86"/>
    </location>
</feature>
<dbReference type="GO" id="GO:0019843">
    <property type="term" value="F:rRNA binding"/>
    <property type="evidence" value="ECO:0007669"/>
    <property type="project" value="InterPro"/>
</dbReference>
<evidence type="ECO:0000259" key="5">
    <source>
        <dbReference type="Pfam" id="PF00347"/>
    </source>
</evidence>
<evidence type="ECO:0000313" key="7">
    <source>
        <dbReference type="Proteomes" id="UP000094336"/>
    </source>
</evidence>
<dbReference type="OrthoDB" id="540873at2759"/>
<dbReference type="GO" id="GO:0003735">
    <property type="term" value="F:structural constituent of ribosome"/>
    <property type="evidence" value="ECO:0007669"/>
    <property type="project" value="EnsemblFungi"/>
</dbReference>
<dbReference type="GO" id="GO:0005762">
    <property type="term" value="C:mitochondrial large ribosomal subunit"/>
    <property type="evidence" value="ECO:0007669"/>
    <property type="project" value="EnsemblFungi"/>
</dbReference>
<dbReference type="AlphaFoldDB" id="A0A1E3QLK0"/>
<evidence type="ECO:0000256" key="1">
    <source>
        <dbReference type="ARBA" id="ARBA00009356"/>
    </source>
</evidence>
<dbReference type="Proteomes" id="UP000094336">
    <property type="component" value="Unassembled WGS sequence"/>
</dbReference>